<organism evidence="1 2">
    <name type="scientific">Kitasatospora cystarginea</name>
    <dbReference type="NCBI Taxonomy" id="58350"/>
    <lineage>
        <taxon>Bacteria</taxon>
        <taxon>Bacillati</taxon>
        <taxon>Actinomycetota</taxon>
        <taxon>Actinomycetes</taxon>
        <taxon>Kitasatosporales</taxon>
        <taxon>Streptomycetaceae</taxon>
        <taxon>Kitasatospora</taxon>
    </lineage>
</organism>
<gene>
    <name evidence="1" type="ORF">GCM10010430_41550</name>
</gene>
<dbReference type="Proteomes" id="UP001500305">
    <property type="component" value="Unassembled WGS sequence"/>
</dbReference>
<reference evidence="1 2" key="1">
    <citation type="journal article" date="2019" name="Int. J. Syst. Evol. Microbiol.">
        <title>The Global Catalogue of Microorganisms (GCM) 10K type strain sequencing project: providing services to taxonomists for standard genome sequencing and annotation.</title>
        <authorList>
            <consortium name="The Broad Institute Genomics Platform"/>
            <consortium name="The Broad Institute Genome Sequencing Center for Infectious Disease"/>
            <person name="Wu L."/>
            <person name="Ma J."/>
        </authorList>
    </citation>
    <scope>NUCLEOTIDE SEQUENCE [LARGE SCALE GENOMIC DNA]</scope>
    <source>
        <strain evidence="1 2">JCM 7356</strain>
    </source>
</reference>
<protein>
    <submittedName>
        <fullName evidence="1">Uncharacterized protein</fullName>
    </submittedName>
</protein>
<evidence type="ECO:0000313" key="1">
    <source>
        <dbReference type="EMBL" id="GAA2253488.1"/>
    </source>
</evidence>
<name>A0ABN3EB31_9ACTN</name>
<dbReference type="EMBL" id="BAAATR010000018">
    <property type="protein sequence ID" value="GAA2253488.1"/>
    <property type="molecule type" value="Genomic_DNA"/>
</dbReference>
<sequence length="51" mass="5248">MGLDEQTELILTQAPPVTSAPIRASATEDLAVLADRDGDVERGRGRGAVGA</sequence>
<evidence type="ECO:0000313" key="2">
    <source>
        <dbReference type="Proteomes" id="UP001500305"/>
    </source>
</evidence>
<comment type="caution">
    <text evidence="1">The sequence shown here is derived from an EMBL/GenBank/DDBJ whole genome shotgun (WGS) entry which is preliminary data.</text>
</comment>
<keyword evidence="2" id="KW-1185">Reference proteome</keyword>
<accession>A0ABN3EB31</accession>
<proteinExistence type="predicted"/>